<name>A0A0J6J2U1_PSEDM</name>
<dbReference type="RefSeq" id="WP_048361492.1">
    <property type="nucleotide sequence ID" value="NZ_FNUD01000002.1"/>
</dbReference>
<proteinExistence type="predicted"/>
<keyword evidence="2" id="KW-1185">Reference proteome</keyword>
<reference evidence="1" key="1">
    <citation type="submission" date="2016-10" db="EMBL/GenBank/DDBJ databases">
        <authorList>
            <person name="Varghese N."/>
            <person name="Submissions S."/>
        </authorList>
    </citation>
    <scope>NUCLEOTIDE SEQUENCE [LARGE SCALE GENOMIC DNA]</scope>
    <source>
        <strain evidence="1">LMG 25555</strain>
    </source>
</reference>
<evidence type="ECO:0000313" key="2">
    <source>
        <dbReference type="Proteomes" id="UP000183613"/>
    </source>
</evidence>
<accession>A0A0J6J2U1</accession>
<dbReference type="AlphaFoldDB" id="A0A0J6J2U1"/>
<gene>
    <name evidence="1" type="ORF">SAMN04489800_3636</name>
</gene>
<comment type="caution">
    <text evidence="1">The sequence shown here is derived from an EMBL/GenBank/DDBJ whole genome shotgun (WGS) entry which is preliminary data.</text>
</comment>
<sequence>MKRFIDDKVYALGRMKSGGLYAELISDVGWEGFPNYAEEFIKLFSGSIISRNDAVDTRVWGVIIKGQSLRLVYEDFPVMISLESQSEGGDRFVEELREVLIS</sequence>
<evidence type="ECO:0008006" key="3">
    <source>
        <dbReference type="Google" id="ProtNLM"/>
    </source>
</evidence>
<organism evidence="1 2">
    <name type="scientific">Pseudomonas deceptionensis</name>
    <dbReference type="NCBI Taxonomy" id="882211"/>
    <lineage>
        <taxon>Bacteria</taxon>
        <taxon>Pseudomonadati</taxon>
        <taxon>Pseudomonadota</taxon>
        <taxon>Gammaproteobacteria</taxon>
        <taxon>Pseudomonadales</taxon>
        <taxon>Pseudomonadaceae</taxon>
        <taxon>Pseudomonas</taxon>
    </lineage>
</organism>
<evidence type="ECO:0000313" key="1">
    <source>
        <dbReference type="EMBL" id="SEF01811.1"/>
    </source>
</evidence>
<protein>
    <recommendedName>
        <fullName evidence="3">DUF3630 domain-containing protein</fullName>
    </recommendedName>
</protein>
<dbReference type="Proteomes" id="UP000183613">
    <property type="component" value="Unassembled WGS sequence"/>
</dbReference>
<dbReference type="PATRIC" id="fig|882211.3.peg.3854"/>
<dbReference type="Pfam" id="PF12305">
    <property type="entry name" value="DUF3630"/>
    <property type="match status" value="1"/>
</dbReference>
<dbReference type="EMBL" id="FNUD01000002">
    <property type="protein sequence ID" value="SEF01811.1"/>
    <property type="molecule type" value="Genomic_DNA"/>
</dbReference>
<dbReference type="InterPro" id="IPR022080">
    <property type="entry name" value="DUF3630"/>
</dbReference>